<sequence length="108" mass="11664">MSKGIDQGVASTKETLKAKGVEISASGVSMKTDKRLEREDYIDATKRGFMKTLEASSAAKYLDQSQGKRKGAHHISRSISGASDKSATSESSEKKRRLPFGRKKADAA</sequence>
<proteinExistence type="predicted"/>
<feature type="compositionally biased region" description="Polar residues" evidence="1">
    <location>
        <begin position="77"/>
        <end position="90"/>
    </location>
</feature>
<feature type="region of interest" description="Disordered" evidence="1">
    <location>
        <begin position="1"/>
        <end position="37"/>
    </location>
</feature>
<feature type="compositionally biased region" description="Basic residues" evidence="1">
    <location>
        <begin position="67"/>
        <end position="76"/>
    </location>
</feature>
<dbReference type="Proteomes" id="UP000298030">
    <property type="component" value="Unassembled WGS sequence"/>
</dbReference>
<gene>
    <name evidence="2" type="ORF">FA13DRAFT_1795426</name>
</gene>
<dbReference type="EMBL" id="QPFP01000046">
    <property type="protein sequence ID" value="TEB26740.1"/>
    <property type="molecule type" value="Genomic_DNA"/>
</dbReference>
<reference evidence="2 3" key="1">
    <citation type="journal article" date="2019" name="Nat. Ecol. Evol.">
        <title>Megaphylogeny resolves global patterns of mushroom evolution.</title>
        <authorList>
            <person name="Varga T."/>
            <person name="Krizsan K."/>
            <person name="Foldi C."/>
            <person name="Dima B."/>
            <person name="Sanchez-Garcia M."/>
            <person name="Sanchez-Ramirez S."/>
            <person name="Szollosi G.J."/>
            <person name="Szarkandi J.G."/>
            <person name="Papp V."/>
            <person name="Albert L."/>
            <person name="Andreopoulos W."/>
            <person name="Angelini C."/>
            <person name="Antonin V."/>
            <person name="Barry K.W."/>
            <person name="Bougher N.L."/>
            <person name="Buchanan P."/>
            <person name="Buyck B."/>
            <person name="Bense V."/>
            <person name="Catcheside P."/>
            <person name="Chovatia M."/>
            <person name="Cooper J."/>
            <person name="Damon W."/>
            <person name="Desjardin D."/>
            <person name="Finy P."/>
            <person name="Geml J."/>
            <person name="Haridas S."/>
            <person name="Hughes K."/>
            <person name="Justo A."/>
            <person name="Karasinski D."/>
            <person name="Kautmanova I."/>
            <person name="Kiss B."/>
            <person name="Kocsube S."/>
            <person name="Kotiranta H."/>
            <person name="LaButti K.M."/>
            <person name="Lechner B.E."/>
            <person name="Liimatainen K."/>
            <person name="Lipzen A."/>
            <person name="Lukacs Z."/>
            <person name="Mihaltcheva S."/>
            <person name="Morgado L.N."/>
            <person name="Niskanen T."/>
            <person name="Noordeloos M.E."/>
            <person name="Ohm R.A."/>
            <person name="Ortiz-Santana B."/>
            <person name="Ovrebo C."/>
            <person name="Racz N."/>
            <person name="Riley R."/>
            <person name="Savchenko A."/>
            <person name="Shiryaev A."/>
            <person name="Soop K."/>
            <person name="Spirin V."/>
            <person name="Szebenyi C."/>
            <person name="Tomsovsky M."/>
            <person name="Tulloss R.E."/>
            <person name="Uehling J."/>
            <person name="Grigoriev I.V."/>
            <person name="Vagvolgyi C."/>
            <person name="Papp T."/>
            <person name="Martin F.M."/>
            <person name="Miettinen O."/>
            <person name="Hibbett D.S."/>
            <person name="Nagy L.G."/>
        </authorList>
    </citation>
    <scope>NUCLEOTIDE SEQUENCE [LARGE SCALE GENOMIC DNA]</scope>
    <source>
        <strain evidence="2 3">FP101781</strain>
    </source>
</reference>
<feature type="region of interest" description="Disordered" evidence="1">
    <location>
        <begin position="60"/>
        <end position="108"/>
    </location>
</feature>
<protein>
    <submittedName>
        <fullName evidence="2">Uncharacterized protein</fullName>
    </submittedName>
</protein>
<organism evidence="2 3">
    <name type="scientific">Coprinellus micaceus</name>
    <name type="common">Glistening ink-cap mushroom</name>
    <name type="synonym">Coprinus micaceus</name>
    <dbReference type="NCBI Taxonomy" id="71717"/>
    <lineage>
        <taxon>Eukaryota</taxon>
        <taxon>Fungi</taxon>
        <taxon>Dikarya</taxon>
        <taxon>Basidiomycota</taxon>
        <taxon>Agaricomycotina</taxon>
        <taxon>Agaricomycetes</taxon>
        <taxon>Agaricomycetidae</taxon>
        <taxon>Agaricales</taxon>
        <taxon>Agaricineae</taxon>
        <taxon>Psathyrellaceae</taxon>
        <taxon>Coprinellus</taxon>
    </lineage>
</organism>
<accession>A0A4Y7SY18</accession>
<comment type="caution">
    <text evidence="2">The sequence shown here is derived from an EMBL/GenBank/DDBJ whole genome shotgun (WGS) entry which is preliminary data.</text>
</comment>
<dbReference type="OrthoDB" id="2505950at2759"/>
<dbReference type="AlphaFoldDB" id="A0A4Y7SY18"/>
<name>A0A4Y7SY18_COPMI</name>
<evidence type="ECO:0000313" key="3">
    <source>
        <dbReference type="Proteomes" id="UP000298030"/>
    </source>
</evidence>
<keyword evidence="3" id="KW-1185">Reference proteome</keyword>
<evidence type="ECO:0000313" key="2">
    <source>
        <dbReference type="EMBL" id="TEB26740.1"/>
    </source>
</evidence>
<evidence type="ECO:0000256" key="1">
    <source>
        <dbReference type="SAM" id="MobiDB-lite"/>
    </source>
</evidence>